<dbReference type="SMR" id="A0A482XG61"/>
<keyword evidence="3" id="KW-0597">Phosphoprotein</keyword>
<feature type="region of interest" description="Disordered" evidence="16">
    <location>
        <begin position="1"/>
        <end position="26"/>
    </location>
</feature>
<dbReference type="GO" id="GO:1903426">
    <property type="term" value="P:regulation of reactive oxygen species biosynthetic process"/>
    <property type="evidence" value="ECO:0007669"/>
    <property type="project" value="TreeGrafter"/>
</dbReference>
<evidence type="ECO:0000256" key="5">
    <source>
        <dbReference type="ARBA" id="ARBA00022723"/>
    </source>
</evidence>
<dbReference type="GO" id="GO:0052810">
    <property type="term" value="F:1-phosphatidylinositol-5-kinase activity"/>
    <property type="evidence" value="ECO:0007669"/>
    <property type="project" value="TreeGrafter"/>
</dbReference>
<feature type="region of interest" description="Disordered" evidence="16">
    <location>
        <begin position="1726"/>
        <end position="1777"/>
    </location>
</feature>
<dbReference type="GO" id="GO:0005524">
    <property type="term" value="F:ATP binding"/>
    <property type="evidence" value="ECO:0007669"/>
    <property type="project" value="UniProtKB-UniRule"/>
</dbReference>
<dbReference type="GO" id="GO:0032438">
    <property type="term" value="P:melanosome organization"/>
    <property type="evidence" value="ECO:0007669"/>
    <property type="project" value="TreeGrafter"/>
</dbReference>
<dbReference type="SUPFAM" id="SSF54849">
    <property type="entry name" value="GroEL-intermediate domain like"/>
    <property type="match status" value="1"/>
</dbReference>
<dbReference type="STRING" id="195883.A0A482XG61"/>
<evidence type="ECO:0000256" key="3">
    <source>
        <dbReference type="ARBA" id="ARBA00022553"/>
    </source>
</evidence>
<dbReference type="InterPro" id="IPR017455">
    <property type="entry name" value="Znf_FYVE-rel"/>
</dbReference>
<gene>
    <name evidence="20" type="ORF">LSTR_LSTR002232</name>
</gene>
<dbReference type="CDD" id="cd03334">
    <property type="entry name" value="Fab1_TCP"/>
    <property type="match status" value="1"/>
</dbReference>
<dbReference type="Gene3D" id="3.30.810.10">
    <property type="entry name" value="2-Layer Sandwich"/>
    <property type="match status" value="1"/>
</dbReference>
<dbReference type="GO" id="GO:0010008">
    <property type="term" value="C:endosome membrane"/>
    <property type="evidence" value="ECO:0007669"/>
    <property type="project" value="UniProtKB-SubCell"/>
</dbReference>
<dbReference type="EMBL" id="QKKF02010496">
    <property type="protein sequence ID" value="RZF44459.1"/>
    <property type="molecule type" value="Genomic_DNA"/>
</dbReference>
<dbReference type="Pfam" id="PF01363">
    <property type="entry name" value="FYVE"/>
    <property type="match status" value="1"/>
</dbReference>
<feature type="region of interest" description="Disordered" evidence="16">
    <location>
        <begin position="1577"/>
        <end position="1601"/>
    </location>
</feature>
<evidence type="ECO:0000259" key="17">
    <source>
        <dbReference type="PROSITE" id="PS50178"/>
    </source>
</evidence>
<sequence>MNKNLNSTTELTEFAPLSPEPEDSPRFTNLLSRLFKRSGNDSKSSSNAAVENKAEANAAAGAKWDSSEYKESTNEPLNLNVNSADQLAVVAKDGRSLPNVLKRISNLVALKYSGLQSYKDTDLKQYWMPDSVSKECYDCGEKFTTFRRRHHCRVCGQIFCSRCCNQEIPGKIMGCTGDLRVCTYCGKVVLSYLQSADMNADLSADLRALQEDLQVKFGSEMPAYDLGGNLSSTAAMAHNEQLDAVRRKPSVGYQEERFAQARAHSGNCLAIEERCRILQSSRSLRLLHEELANPSNGLVVELTIQKRIHQTCFSGSELVEWLLKHNKVVVREQGRALGQALLEAGYLESLTMGLKEFSDGYTLYRLRSCPPSPSPSVTTAQQQQESQQGVYLDQPNQDISPTPTLVPTSQLSGDPDSEEMMWYSQTTQQDSTTTDSESEMSLPSSASLFHLDLNLEENTVHISRPNPPTPSPRPSKRSKSNSKTDLPKAEGVADNYIRDVVQLYRNASNDKFRAVNWNKASSQSDDSRVKQVFETLTSAFKQHNQNFLKQLLNAEGLSQSWADVVIPVAQQVVDTIKPDLKNDENMDIRQYVQLKKVPGGSRSECCIVGGVVSSKNVAHRSMNAKLFNPRILLLSCAIMYQRVEGRFMSLEPILLQEQEYLRHVVTRIAAMSPNLVLVQKNVSRLAQESLLALGITLVLNVKPSVLERVAKVTRADIVQSVDAHVGRPQLGTCRYFHIETYTTDTGGAKTLMFMEGCPVPHHGCTVLLRGGTLQEMAKLKRVVNRMIFSLYNWRLEVSFLMDEFANPPRPPDMDTFFDESNPAVTTETSNEPIVEQAAASDEVVEDLNLTQKNSEGLPLTDSSAMNVPSHVPRVRKLGVDHQLLPTDNKENLTINVGELAVENKSGAVKLKTSNVSSSKDKSFSDDRKINVESVSDFSDPLHLYLNYEDEVFGDNSSQALAVAELPVVNKFRKALDDTILCISPFIKVPVPYLETETGRNCELRKYLPEEIFWSTQISEDKSGSQKNTASDSQSAENRLQGIKLAPKHPFTTAKLTQSADTADVQTLLANFRACGGRLPRSSSSSSSNTFVLPPPPTASVLPPPLLDALDPSNHQKLAMLFCSYSHHSNNAPAFCVNPWVVHMDFYGRNDIPLGDFLEKYCFRKSYFCPSKTCDTPMVHHIRRFVHSGGAVHIALQELETAPTDDERILMWNSCPVNKLDSPVMVLSNDTWAFSFAKYLELRFHGDMYTPRGGAMETKCDHSLHYRKRFYFGYKNLVAFFKYTKILVWEISLPPSLLLTQSEPYHQNYVLDEMKKWAVAGHEVFSGILNRLCNMGQSGGDPNTIAGLKQQLQKDQTVFKSRVDEIQMKMTSPTLEDSPDTDSDIVKMSMWKLSDSLVLLKRLVAESVHDWNVRLTDLETNISNARKRDEKVKKSSTEQKPLVPVTAAGLSDIIEGVITSHFPDTQADLIPIEENVLPSQLSLSTSMCSEPEVAMETDELQTVADAGDDNDDGTEDQPAFTLTEGQAAGREAAEIDAQAELPAAGVRSESRASQVPKTDEVVKDFQADRTATVETEVNENVAEPDEGDNAANAQHGSKADKKSVKTILSQLLPTQQIAAPIQSPMSPQEHHCLPLGVSVPVVVYEREPSSIIAYALSCHDYRIDLEELRNSNKGPPSEQPSPSPVNKRKSGTSESIRESISEAPSTHEHRRTGSGVLSFLRAAASNNNTGNSSTNISRQNSENAQCSSGALPSEGPSPQPSDLDDNRTEPDSNKSKSAKSLSALHLEFYDSSLGYICKNSAFQELNNKLCTQFYKLNLWYICWNSAFQELNNKFYKQFYELSEQKKTRKVRTLKWITRACCWVEIETINTTPNTNTKYMSLLQFNLNFNLFSFLSLMFLGWHCSKDLFNYVAPNLYISLPENIKHTINFKSSRYTCTCDSPLYIQPHAKTVLMQAIHQDTQFLAAQCVMDYSLLVGLDETKKELVVGIIDYIRTFTWDKKLETMVKRSGLLGGQGKQPTIVSPEEYRDRFIAAMHKYFLPVPDRWTGLGKGLDC</sequence>
<feature type="region of interest" description="Disordered" evidence="16">
    <location>
        <begin position="459"/>
        <end position="491"/>
    </location>
</feature>
<dbReference type="OrthoDB" id="158357at2759"/>
<feature type="compositionally biased region" description="Polar residues" evidence="16">
    <location>
        <begin position="1"/>
        <end position="11"/>
    </location>
</feature>
<evidence type="ECO:0000256" key="16">
    <source>
        <dbReference type="SAM" id="MobiDB-lite"/>
    </source>
</evidence>
<comment type="catalytic activity">
    <reaction evidence="13">
        <text>a 1,2-diacyl-sn-glycero-3-phospho-(1D-myo-inositol-3-phosphate) + ATP = a 1,2-diacyl-sn-glycero-3-phospho-(1D-myo-inositol-3,5-bisphosphate) + ADP + H(+)</text>
        <dbReference type="Rhea" id="RHEA:13609"/>
        <dbReference type="ChEBI" id="CHEBI:15378"/>
        <dbReference type="ChEBI" id="CHEBI:30616"/>
        <dbReference type="ChEBI" id="CHEBI:57923"/>
        <dbReference type="ChEBI" id="CHEBI:58088"/>
        <dbReference type="ChEBI" id="CHEBI:456216"/>
        <dbReference type="EC" id="2.7.1.150"/>
    </reaction>
    <physiologicalReaction direction="left-to-right" evidence="13">
        <dbReference type="Rhea" id="RHEA:13610"/>
    </physiologicalReaction>
</comment>
<feature type="compositionally biased region" description="Polar residues" evidence="16">
    <location>
        <begin position="1024"/>
        <end position="1037"/>
    </location>
</feature>
<feature type="domain" description="DEP" evidence="18">
    <location>
        <begin position="294"/>
        <end position="368"/>
    </location>
</feature>
<dbReference type="GO" id="GO:0090385">
    <property type="term" value="P:phagosome-lysosome fusion"/>
    <property type="evidence" value="ECO:0007669"/>
    <property type="project" value="TreeGrafter"/>
</dbReference>
<dbReference type="InterPro" id="IPR036388">
    <property type="entry name" value="WH-like_DNA-bd_sf"/>
</dbReference>
<proteinExistence type="predicted"/>
<evidence type="ECO:0000256" key="10">
    <source>
        <dbReference type="ARBA" id="ARBA00022833"/>
    </source>
</evidence>
<dbReference type="SUPFAM" id="SSF52029">
    <property type="entry name" value="GroEL apical domain-like"/>
    <property type="match status" value="1"/>
</dbReference>
<comment type="subcellular location">
    <subcellularLocation>
        <location evidence="1">Endosome membrane</location>
    </subcellularLocation>
</comment>
<dbReference type="PANTHER" id="PTHR46715:SF1">
    <property type="entry name" value="1-PHOSPHATIDYLINOSITOL 3-PHOSPHATE 5-KINASE"/>
    <property type="match status" value="1"/>
</dbReference>
<dbReference type="Pfam" id="PF00118">
    <property type="entry name" value="Cpn60_TCP1"/>
    <property type="match status" value="1"/>
</dbReference>
<dbReference type="FunFam" id="3.50.7.10:FF:000007">
    <property type="entry name" value="1-phosphatidylinositol 3-phosphate 5-kinase isoform X1"/>
    <property type="match status" value="1"/>
</dbReference>
<dbReference type="InterPro" id="IPR011011">
    <property type="entry name" value="Znf_FYVE_PHD"/>
</dbReference>
<dbReference type="PANTHER" id="PTHR46715">
    <property type="entry name" value="1-PHOSPHATIDYLINOSITOL 3-PHOSPHATE 5-KINASE"/>
    <property type="match status" value="1"/>
</dbReference>
<protein>
    <recommendedName>
        <fullName evidence="2">1-phosphatidylinositol-3-phosphate 5-kinase</fullName>
        <ecNumber evidence="2">2.7.1.150</ecNumber>
    </recommendedName>
</protein>
<dbReference type="InterPro" id="IPR036390">
    <property type="entry name" value="WH_DNA-bd_sf"/>
</dbReference>
<dbReference type="CDD" id="cd15725">
    <property type="entry name" value="FYVE_PIKfyve_Fab1"/>
    <property type="match status" value="1"/>
</dbReference>
<evidence type="ECO:0000256" key="7">
    <source>
        <dbReference type="ARBA" id="ARBA00022753"/>
    </source>
</evidence>
<dbReference type="SMART" id="SM00064">
    <property type="entry name" value="FYVE"/>
    <property type="match status" value="1"/>
</dbReference>
<evidence type="ECO:0000256" key="13">
    <source>
        <dbReference type="ARBA" id="ARBA00052820"/>
    </source>
</evidence>
<dbReference type="PROSITE" id="PS50186">
    <property type="entry name" value="DEP"/>
    <property type="match status" value="1"/>
</dbReference>
<keyword evidence="9 15" id="KW-0418">Kinase</keyword>
<dbReference type="InterPro" id="IPR027483">
    <property type="entry name" value="PInositol-4-P-4/5-kinase_C_sf"/>
</dbReference>
<dbReference type="SUPFAM" id="SSF57903">
    <property type="entry name" value="FYVE/PHD zinc finger"/>
    <property type="match status" value="1"/>
</dbReference>
<dbReference type="Pfam" id="PF00610">
    <property type="entry name" value="DEP"/>
    <property type="match status" value="1"/>
</dbReference>
<dbReference type="GO" id="GO:0035556">
    <property type="term" value="P:intracellular signal transduction"/>
    <property type="evidence" value="ECO:0007669"/>
    <property type="project" value="InterPro"/>
</dbReference>
<keyword evidence="6 15" id="KW-0547">Nucleotide-binding</keyword>
<feature type="region of interest" description="Disordered" evidence="16">
    <location>
        <begin position="1667"/>
        <end position="1712"/>
    </location>
</feature>
<dbReference type="PROSITE" id="PS50178">
    <property type="entry name" value="ZF_FYVE"/>
    <property type="match status" value="1"/>
</dbReference>
<keyword evidence="7" id="KW-0967">Endosome</keyword>
<comment type="caution">
    <text evidence="20">The sequence shown here is derived from an EMBL/GenBank/DDBJ whole genome shotgun (WGS) entry which is preliminary data.</text>
</comment>
<dbReference type="Gene3D" id="3.50.7.10">
    <property type="entry name" value="GroEL"/>
    <property type="match status" value="1"/>
</dbReference>
<dbReference type="Gene3D" id="1.10.10.10">
    <property type="entry name" value="Winged helix-like DNA-binding domain superfamily/Winged helix DNA-binding domain"/>
    <property type="match status" value="1"/>
</dbReference>
<dbReference type="GO" id="GO:0046488">
    <property type="term" value="P:phosphatidylinositol metabolic process"/>
    <property type="evidence" value="ECO:0007669"/>
    <property type="project" value="UniProtKB-UniRule"/>
</dbReference>
<dbReference type="Gene3D" id="3.30.40.10">
    <property type="entry name" value="Zinc/RING finger domain, C3HC4 (zinc finger)"/>
    <property type="match status" value="1"/>
</dbReference>
<dbReference type="SUPFAM" id="SSF56104">
    <property type="entry name" value="SAICAR synthase-like"/>
    <property type="match status" value="1"/>
</dbReference>
<dbReference type="InterPro" id="IPR000591">
    <property type="entry name" value="DEP_dom"/>
</dbReference>
<dbReference type="InterPro" id="IPR027410">
    <property type="entry name" value="TCP-1-like_intermed_sf"/>
</dbReference>
<evidence type="ECO:0000313" key="21">
    <source>
        <dbReference type="Proteomes" id="UP000291343"/>
    </source>
</evidence>
<accession>A0A482XG61</accession>
<feature type="compositionally biased region" description="Basic and acidic residues" evidence="16">
    <location>
        <begin position="1763"/>
        <end position="1773"/>
    </location>
</feature>
<evidence type="ECO:0000256" key="9">
    <source>
        <dbReference type="ARBA" id="ARBA00022777"/>
    </source>
</evidence>
<evidence type="ECO:0000256" key="12">
    <source>
        <dbReference type="ARBA" id="ARBA00023136"/>
    </source>
</evidence>
<feature type="compositionally biased region" description="Polar residues" evidence="16">
    <location>
        <begin position="1735"/>
        <end position="1749"/>
    </location>
</feature>
<dbReference type="InterPro" id="IPR000306">
    <property type="entry name" value="Znf_FYVE"/>
</dbReference>
<feature type="domain" description="FYVE-type" evidence="17">
    <location>
        <begin position="130"/>
        <end position="185"/>
    </location>
</feature>
<name>A0A482XG61_LAOST</name>
<dbReference type="InParanoid" id="A0A482XG61"/>
<dbReference type="InterPro" id="IPR027409">
    <property type="entry name" value="GroEL-like_apical_dom_sf"/>
</dbReference>
<dbReference type="PROSITE" id="PS51455">
    <property type="entry name" value="PIPK"/>
    <property type="match status" value="1"/>
</dbReference>
<dbReference type="Pfam" id="PF01504">
    <property type="entry name" value="PIP5K"/>
    <property type="match status" value="1"/>
</dbReference>
<keyword evidence="21" id="KW-1185">Reference proteome</keyword>
<dbReference type="Proteomes" id="UP000291343">
    <property type="component" value="Unassembled WGS sequence"/>
</dbReference>
<dbReference type="GO" id="GO:0000285">
    <property type="term" value="F:1-phosphatidylinositol-3-phosphate 5-kinase activity"/>
    <property type="evidence" value="ECO:0007669"/>
    <property type="project" value="UniProtKB-EC"/>
</dbReference>
<dbReference type="SMART" id="SM00049">
    <property type="entry name" value="DEP"/>
    <property type="match status" value="1"/>
</dbReference>
<feature type="domain" description="PIPK" evidence="19">
    <location>
        <begin position="1725"/>
        <end position="2037"/>
    </location>
</feature>
<dbReference type="FunCoup" id="A0A482XG61">
    <property type="interactions" value="1877"/>
</dbReference>
<feature type="region of interest" description="Disordered" evidence="16">
    <location>
        <begin position="370"/>
        <end position="417"/>
    </location>
</feature>
<evidence type="ECO:0000256" key="4">
    <source>
        <dbReference type="ARBA" id="ARBA00022679"/>
    </source>
</evidence>
<dbReference type="FunFam" id="3.30.40.10:FF:000057">
    <property type="entry name" value="1-phosphatidylinositol 3-phosphate 5-kinase isoform X1"/>
    <property type="match status" value="1"/>
</dbReference>
<organism evidence="20 21">
    <name type="scientific">Laodelphax striatellus</name>
    <name type="common">Small brown planthopper</name>
    <name type="synonym">Delphax striatella</name>
    <dbReference type="NCBI Taxonomy" id="195883"/>
    <lineage>
        <taxon>Eukaryota</taxon>
        <taxon>Metazoa</taxon>
        <taxon>Ecdysozoa</taxon>
        <taxon>Arthropoda</taxon>
        <taxon>Hexapoda</taxon>
        <taxon>Insecta</taxon>
        <taxon>Pterygota</taxon>
        <taxon>Neoptera</taxon>
        <taxon>Paraneoptera</taxon>
        <taxon>Hemiptera</taxon>
        <taxon>Auchenorrhyncha</taxon>
        <taxon>Fulgoroidea</taxon>
        <taxon>Delphacidae</taxon>
        <taxon>Criomorphinae</taxon>
        <taxon>Laodelphax</taxon>
    </lineage>
</organism>
<evidence type="ECO:0000256" key="6">
    <source>
        <dbReference type="ARBA" id="ARBA00022741"/>
    </source>
</evidence>
<evidence type="ECO:0000256" key="15">
    <source>
        <dbReference type="PROSITE-ProRule" id="PRU00781"/>
    </source>
</evidence>
<feature type="compositionally biased region" description="Polar residues" evidence="16">
    <location>
        <begin position="394"/>
        <end position="412"/>
    </location>
</feature>
<dbReference type="InterPro" id="IPR013083">
    <property type="entry name" value="Znf_RING/FYVE/PHD"/>
</dbReference>
<keyword evidence="4 15" id="KW-0808">Transferase</keyword>
<evidence type="ECO:0000256" key="2">
    <source>
        <dbReference type="ARBA" id="ARBA00012009"/>
    </source>
</evidence>
<keyword evidence="12" id="KW-0472">Membrane</keyword>
<evidence type="ECO:0000259" key="18">
    <source>
        <dbReference type="PROSITE" id="PS50186"/>
    </source>
</evidence>
<dbReference type="EC" id="2.7.1.150" evidence="2"/>
<keyword evidence="8 14" id="KW-0863">Zinc-finger</keyword>
<keyword evidence="10" id="KW-0862">Zinc</keyword>
<dbReference type="FunFam" id="3.30.810.10:FF:000001">
    <property type="entry name" value="1-phosphatidylinositol 3-phosphate 5-kinase FAB1"/>
    <property type="match status" value="1"/>
</dbReference>
<evidence type="ECO:0000313" key="20">
    <source>
        <dbReference type="EMBL" id="RZF44459.1"/>
    </source>
</evidence>
<dbReference type="InterPro" id="IPR002498">
    <property type="entry name" value="PInositol-4-P-4/5-kinase_core"/>
</dbReference>
<dbReference type="GO" id="GO:0008270">
    <property type="term" value="F:zinc ion binding"/>
    <property type="evidence" value="ECO:0007669"/>
    <property type="project" value="UniProtKB-KW"/>
</dbReference>
<dbReference type="CDD" id="cd04371">
    <property type="entry name" value="DEP"/>
    <property type="match status" value="1"/>
</dbReference>
<reference evidence="20 21" key="1">
    <citation type="journal article" date="2017" name="Gigascience">
        <title>Genome sequence of the small brown planthopper, Laodelphax striatellus.</title>
        <authorList>
            <person name="Zhu J."/>
            <person name="Jiang F."/>
            <person name="Wang X."/>
            <person name="Yang P."/>
            <person name="Bao Y."/>
            <person name="Zhao W."/>
            <person name="Wang W."/>
            <person name="Lu H."/>
            <person name="Wang Q."/>
            <person name="Cui N."/>
            <person name="Li J."/>
            <person name="Chen X."/>
            <person name="Luo L."/>
            <person name="Yu J."/>
            <person name="Kang L."/>
            <person name="Cui F."/>
        </authorList>
    </citation>
    <scope>NUCLEOTIDE SEQUENCE [LARGE SCALE GENOMIC DNA]</scope>
    <source>
        <strain evidence="20">Lst14</strain>
    </source>
</reference>
<evidence type="ECO:0000256" key="8">
    <source>
        <dbReference type="ARBA" id="ARBA00022771"/>
    </source>
</evidence>
<evidence type="ECO:0000256" key="14">
    <source>
        <dbReference type="PROSITE-ProRule" id="PRU00091"/>
    </source>
</evidence>
<evidence type="ECO:0000256" key="1">
    <source>
        <dbReference type="ARBA" id="ARBA00004608"/>
    </source>
</evidence>
<keyword evidence="5" id="KW-0479">Metal-binding</keyword>
<evidence type="ECO:0000256" key="11">
    <source>
        <dbReference type="ARBA" id="ARBA00022840"/>
    </source>
</evidence>
<dbReference type="InterPro" id="IPR043548">
    <property type="entry name" value="PIKfyve"/>
</dbReference>
<keyword evidence="11 15" id="KW-0067">ATP-binding</keyword>
<feature type="region of interest" description="Disordered" evidence="16">
    <location>
        <begin position="1018"/>
        <end position="1037"/>
    </location>
</feature>
<dbReference type="SMART" id="SM00330">
    <property type="entry name" value="PIPKc"/>
    <property type="match status" value="1"/>
</dbReference>
<dbReference type="SUPFAM" id="SSF46785">
    <property type="entry name" value="Winged helix' DNA-binding domain"/>
    <property type="match status" value="1"/>
</dbReference>
<dbReference type="InterPro" id="IPR002423">
    <property type="entry name" value="Cpn60/GroEL/TCP-1"/>
</dbReference>
<evidence type="ECO:0000259" key="19">
    <source>
        <dbReference type="PROSITE" id="PS51455"/>
    </source>
</evidence>